<sequence length="203" mass="22908">MQSITENIPGYAYGKATVAPSNVSLAELESLKTSAGFTEQDWQFLRLAGEVLADQTEKIVNQWRSGIIASIPHLARHSRTPEGDPIPEYLAKSNLRFQQWILDTCTRPYDQDWLNYQQEIAIRHTAVKKNQTDDVNSTSQVPLSDIIAFVAVMNETIKPYFAAKGHSAADVERMHLAWCKSMQLQMALWVPAYMDANRNSNHA</sequence>
<evidence type="ECO:0000313" key="3">
    <source>
        <dbReference type="Proteomes" id="UP000253606"/>
    </source>
</evidence>
<dbReference type="InterPro" id="IPR012292">
    <property type="entry name" value="Globin/Proto"/>
</dbReference>
<accession>A0A2Z5G093</accession>
<dbReference type="InterPro" id="IPR009050">
    <property type="entry name" value="Globin-like_sf"/>
</dbReference>
<name>A0A2Z5G093_9BACT</name>
<dbReference type="AlphaFoldDB" id="A0A2Z5G093"/>
<dbReference type="Proteomes" id="UP000253606">
    <property type="component" value="Chromosome"/>
</dbReference>
<dbReference type="GO" id="GO:0019825">
    <property type="term" value="F:oxygen binding"/>
    <property type="evidence" value="ECO:0007669"/>
    <property type="project" value="InterPro"/>
</dbReference>
<dbReference type="InterPro" id="IPR044398">
    <property type="entry name" value="Globin-sensor_dom"/>
</dbReference>
<feature type="domain" description="Globin-sensor" evidence="1">
    <location>
        <begin position="26"/>
        <end position="198"/>
    </location>
</feature>
<evidence type="ECO:0000259" key="1">
    <source>
        <dbReference type="Pfam" id="PF11563"/>
    </source>
</evidence>
<evidence type="ECO:0000313" key="2">
    <source>
        <dbReference type="EMBL" id="AXC12548.1"/>
    </source>
</evidence>
<protein>
    <submittedName>
        <fullName evidence="2">Protoglobin</fullName>
    </submittedName>
</protein>
<dbReference type="Gene3D" id="1.10.490.10">
    <property type="entry name" value="Globins"/>
    <property type="match status" value="1"/>
</dbReference>
<proteinExistence type="predicted"/>
<dbReference type="GO" id="GO:0020037">
    <property type="term" value="F:heme binding"/>
    <property type="evidence" value="ECO:0007669"/>
    <property type="project" value="InterPro"/>
</dbReference>
<organism evidence="2 3">
    <name type="scientific">Acidisarcina polymorpha</name>
    <dbReference type="NCBI Taxonomy" id="2211140"/>
    <lineage>
        <taxon>Bacteria</taxon>
        <taxon>Pseudomonadati</taxon>
        <taxon>Acidobacteriota</taxon>
        <taxon>Terriglobia</taxon>
        <taxon>Terriglobales</taxon>
        <taxon>Acidobacteriaceae</taxon>
        <taxon>Acidisarcina</taxon>
    </lineage>
</organism>
<gene>
    <name evidence="2" type="ORF">ACPOL_3255</name>
</gene>
<dbReference type="OrthoDB" id="9780134at2"/>
<dbReference type="SUPFAM" id="SSF46458">
    <property type="entry name" value="Globin-like"/>
    <property type="match status" value="1"/>
</dbReference>
<dbReference type="EMBL" id="CP030840">
    <property type="protein sequence ID" value="AXC12548.1"/>
    <property type="molecule type" value="Genomic_DNA"/>
</dbReference>
<keyword evidence="3" id="KW-1185">Reference proteome</keyword>
<dbReference type="Pfam" id="PF11563">
    <property type="entry name" value="Protoglobin"/>
    <property type="match status" value="1"/>
</dbReference>
<dbReference type="KEGG" id="abas:ACPOL_3255"/>
<dbReference type="RefSeq" id="WP_114207732.1">
    <property type="nucleotide sequence ID" value="NZ_CP030840.1"/>
</dbReference>
<reference evidence="2 3" key="1">
    <citation type="journal article" date="2018" name="Front. Microbiol.">
        <title>Hydrolytic Capabilities as a Key to Environmental Success: Chitinolytic and Cellulolytic Acidobacteria From Acidic Sub-arctic Soils and Boreal Peatlands.</title>
        <authorList>
            <person name="Belova S.E."/>
            <person name="Ravin N.V."/>
            <person name="Pankratov T.A."/>
            <person name="Rakitin A.L."/>
            <person name="Ivanova A.A."/>
            <person name="Beletsky A.V."/>
            <person name="Mardanov A.V."/>
            <person name="Sinninghe Damste J.S."/>
            <person name="Dedysh S.N."/>
        </authorList>
    </citation>
    <scope>NUCLEOTIDE SEQUENCE [LARGE SCALE GENOMIC DNA]</scope>
    <source>
        <strain evidence="2 3">SBC82</strain>
    </source>
</reference>